<protein>
    <submittedName>
        <fullName evidence="1">Uncharacterized protein</fullName>
    </submittedName>
</protein>
<comment type="caution">
    <text evidence="1">The sequence shown here is derived from an EMBL/GenBank/DDBJ whole genome shotgun (WGS) entry which is preliminary data.</text>
</comment>
<dbReference type="RefSeq" id="WP_226767846.1">
    <property type="nucleotide sequence ID" value="NZ_BAAAEO010000005.1"/>
</dbReference>
<sequence length="126" mass="14294">MNNSMQLGFMSVLLALVMYFAFLSFQKDDLGLEISTSTECPGMCCLTRCETHKIEVVDAQNVRFQSSLLSTDEFAKHLLQAHNDCEIQRINVLAASDINHDIVLDISNRVREVVPNIVIAWDKLEY</sequence>
<dbReference type="Proteomes" id="UP001501169">
    <property type="component" value="Unassembled WGS sequence"/>
</dbReference>
<evidence type="ECO:0000313" key="1">
    <source>
        <dbReference type="EMBL" id="GAA0562042.1"/>
    </source>
</evidence>
<evidence type="ECO:0000313" key="2">
    <source>
        <dbReference type="Proteomes" id="UP001501169"/>
    </source>
</evidence>
<organism evidence="1 2">
    <name type="scientific">Rheinheimera aquimaris</name>
    <dbReference type="NCBI Taxonomy" id="412437"/>
    <lineage>
        <taxon>Bacteria</taxon>
        <taxon>Pseudomonadati</taxon>
        <taxon>Pseudomonadota</taxon>
        <taxon>Gammaproteobacteria</taxon>
        <taxon>Chromatiales</taxon>
        <taxon>Chromatiaceae</taxon>
        <taxon>Rheinheimera</taxon>
    </lineage>
</organism>
<accession>A0ABN1E9N2</accession>
<reference evidence="1 2" key="1">
    <citation type="journal article" date="2019" name="Int. J. Syst. Evol. Microbiol.">
        <title>The Global Catalogue of Microorganisms (GCM) 10K type strain sequencing project: providing services to taxonomists for standard genome sequencing and annotation.</title>
        <authorList>
            <consortium name="The Broad Institute Genomics Platform"/>
            <consortium name="The Broad Institute Genome Sequencing Center for Infectious Disease"/>
            <person name="Wu L."/>
            <person name="Ma J."/>
        </authorList>
    </citation>
    <scope>NUCLEOTIDE SEQUENCE [LARGE SCALE GENOMIC DNA]</scope>
    <source>
        <strain evidence="1 2">JCM 14331</strain>
    </source>
</reference>
<proteinExistence type="predicted"/>
<dbReference type="EMBL" id="BAAAEO010000005">
    <property type="protein sequence ID" value="GAA0562042.1"/>
    <property type="molecule type" value="Genomic_DNA"/>
</dbReference>
<keyword evidence="2" id="KW-1185">Reference proteome</keyword>
<name>A0ABN1E9N2_9GAMM</name>
<gene>
    <name evidence="1" type="ORF">GCM10009098_32720</name>
</gene>